<comment type="caution">
    <text evidence="2">The sequence shown here is derived from an EMBL/GenBank/DDBJ whole genome shotgun (WGS) entry which is preliminary data.</text>
</comment>
<dbReference type="EMBL" id="CAJJDM010000028">
    <property type="protein sequence ID" value="CAD8059502.1"/>
    <property type="molecule type" value="Genomic_DNA"/>
</dbReference>
<protein>
    <recommendedName>
        <fullName evidence="4">RING-CH-type domain-containing protein</fullName>
    </recommendedName>
</protein>
<feature type="transmembrane region" description="Helical" evidence="1">
    <location>
        <begin position="205"/>
        <end position="225"/>
    </location>
</feature>
<reference evidence="2" key="1">
    <citation type="submission" date="2021-01" db="EMBL/GenBank/DDBJ databases">
        <authorList>
            <consortium name="Genoscope - CEA"/>
            <person name="William W."/>
        </authorList>
    </citation>
    <scope>NUCLEOTIDE SEQUENCE</scope>
</reference>
<dbReference type="OMA" id="LIQICPC"/>
<dbReference type="AlphaFoldDB" id="A0A8S1L275"/>
<keyword evidence="1" id="KW-0472">Membrane</keyword>
<sequence>MTIELRLHSPQLTKTIEIEDHKKETNYRSLQVQKSLNLFSEQHDEQITMIKKKILNQQLSIFNDELINANYQQNSPENEQNNLQISLNTLRNNDEQSMQSLSNKNCYFCSQDKNLIQICPCSYAHQSCATNYIQTGSIMKRISCQLCKQKYHLKGCIYFDFKKWKEFKFSLFFEFLLMSLVVILVTYSAIKIGEQFNQNTNQISIYTKIILLCTLGFIICVVVISKILQHFKAIKFEVQQYYPRNIEYNIQYLKLLVQD</sequence>
<proteinExistence type="predicted"/>
<organism evidence="2 3">
    <name type="scientific">Paramecium primaurelia</name>
    <dbReference type="NCBI Taxonomy" id="5886"/>
    <lineage>
        <taxon>Eukaryota</taxon>
        <taxon>Sar</taxon>
        <taxon>Alveolata</taxon>
        <taxon>Ciliophora</taxon>
        <taxon>Intramacronucleata</taxon>
        <taxon>Oligohymenophorea</taxon>
        <taxon>Peniculida</taxon>
        <taxon>Parameciidae</taxon>
        <taxon>Paramecium</taxon>
    </lineage>
</organism>
<evidence type="ECO:0008006" key="4">
    <source>
        <dbReference type="Google" id="ProtNLM"/>
    </source>
</evidence>
<gene>
    <name evidence="2" type="ORF">PPRIM_AZ9-3.1.T0290022</name>
</gene>
<name>A0A8S1L275_PARPR</name>
<evidence type="ECO:0000313" key="3">
    <source>
        <dbReference type="Proteomes" id="UP000688137"/>
    </source>
</evidence>
<feature type="transmembrane region" description="Helical" evidence="1">
    <location>
        <begin position="171"/>
        <end position="190"/>
    </location>
</feature>
<evidence type="ECO:0000313" key="2">
    <source>
        <dbReference type="EMBL" id="CAD8059502.1"/>
    </source>
</evidence>
<dbReference type="Proteomes" id="UP000688137">
    <property type="component" value="Unassembled WGS sequence"/>
</dbReference>
<keyword evidence="3" id="KW-1185">Reference proteome</keyword>
<keyword evidence="1" id="KW-1133">Transmembrane helix</keyword>
<evidence type="ECO:0000256" key="1">
    <source>
        <dbReference type="SAM" id="Phobius"/>
    </source>
</evidence>
<accession>A0A8S1L275</accession>
<keyword evidence="1" id="KW-0812">Transmembrane</keyword>